<reference evidence="1 2" key="1">
    <citation type="submission" date="2014-04" db="EMBL/GenBank/DDBJ databases">
        <authorList>
            <consortium name="International Citrus Genome Consortium"/>
            <person name="Gmitter F."/>
            <person name="Chen C."/>
            <person name="Farmerie W."/>
            <person name="Harkins T."/>
            <person name="Desany B."/>
            <person name="Mohiuddin M."/>
            <person name="Kodira C."/>
            <person name="Borodovsky M."/>
            <person name="Lomsadze A."/>
            <person name="Burns P."/>
            <person name="Jenkins J."/>
            <person name="Prochnik S."/>
            <person name="Shu S."/>
            <person name="Chapman J."/>
            <person name="Pitluck S."/>
            <person name="Schmutz J."/>
            <person name="Rokhsar D."/>
        </authorList>
    </citation>
    <scope>NUCLEOTIDE SEQUENCE</scope>
</reference>
<name>A0A067ELS9_CITSI</name>
<gene>
    <name evidence="1" type="ORF">CISIN_1g035816mg</name>
</gene>
<sequence>MPTRLSNKLLSKNKKCQVHLGSFWVRLLFIGFISRIQVNYASKLIHVIGKKSGKHVSTLDSLRHRKRHVMNPASEFYYRRFPLHQNDIKLS</sequence>
<dbReference type="Proteomes" id="UP000027120">
    <property type="component" value="Unassembled WGS sequence"/>
</dbReference>
<protein>
    <submittedName>
        <fullName evidence="1">Uncharacterized protein</fullName>
    </submittedName>
</protein>
<organism evidence="1 2">
    <name type="scientific">Citrus sinensis</name>
    <name type="common">Sweet orange</name>
    <name type="synonym">Citrus aurantium var. sinensis</name>
    <dbReference type="NCBI Taxonomy" id="2711"/>
    <lineage>
        <taxon>Eukaryota</taxon>
        <taxon>Viridiplantae</taxon>
        <taxon>Streptophyta</taxon>
        <taxon>Embryophyta</taxon>
        <taxon>Tracheophyta</taxon>
        <taxon>Spermatophyta</taxon>
        <taxon>Magnoliopsida</taxon>
        <taxon>eudicotyledons</taxon>
        <taxon>Gunneridae</taxon>
        <taxon>Pentapetalae</taxon>
        <taxon>rosids</taxon>
        <taxon>malvids</taxon>
        <taxon>Sapindales</taxon>
        <taxon>Rutaceae</taxon>
        <taxon>Aurantioideae</taxon>
        <taxon>Citrus</taxon>
    </lineage>
</organism>
<accession>A0A067ELS9</accession>
<dbReference type="EMBL" id="KK785045">
    <property type="protein sequence ID" value="KDO51891.1"/>
    <property type="molecule type" value="Genomic_DNA"/>
</dbReference>
<dbReference type="AlphaFoldDB" id="A0A067ELS9"/>
<evidence type="ECO:0000313" key="2">
    <source>
        <dbReference type="Proteomes" id="UP000027120"/>
    </source>
</evidence>
<keyword evidence="2" id="KW-1185">Reference proteome</keyword>
<evidence type="ECO:0000313" key="1">
    <source>
        <dbReference type="EMBL" id="KDO51891.1"/>
    </source>
</evidence>
<proteinExistence type="predicted"/>